<accession>A0A9W7E4L4</accession>
<comment type="caution">
    <text evidence="1">The sequence shown here is derived from an EMBL/GenBank/DDBJ whole genome shotgun (WGS) entry which is preliminary data.</text>
</comment>
<organism evidence="1 2">
    <name type="scientific">Triparma retinervis</name>
    <dbReference type="NCBI Taxonomy" id="2557542"/>
    <lineage>
        <taxon>Eukaryota</taxon>
        <taxon>Sar</taxon>
        <taxon>Stramenopiles</taxon>
        <taxon>Ochrophyta</taxon>
        <taxon>Bolidophyceae</taxon>
        <taxon>Parmales</taxon>
        <taxon>Triparmaceae</taxon>
        <taxon>Triparma</taxon>
    </lineage>
</organism>
<evidence type="ECO:0000313" key="1">
    <source>
        <dbReference type="EMBL" id="GMH67984.1"/>
    </source>
</evidence>
<dbReference type="AlphaFoldDB" id="A0A9W7E4L4"/>
<keyword evidence="2" id="KW-1185">Reference proteome</keyword>
<dbReference type="Proteomes" id="UP001165082">
    <property type="component" value="Unassembled WGS sequence"/>
</dbReference>
<gene>
    <name evidence="1" type="ORF">TrRE_jg9767</name>
</gene>
<sequence length="138" mass="15032">MLSIHCESVNLLKENGETESHMLLLPDTVVNGLDLIFNMITASIDEIIPEEWRGSAEAILNQMRSGVHSLSEKDELGHITGHLEEWTGELAKMKAGGANKMDVAHAHAKLKRRVSRSLGANAANEIMGEEGVPSTVFC</sequence>
<evidence type="ECO:0000313" key="2">
    <source>
        <dbReference type="Proteomes" id="UP001165082"/>
    </source>
</evidence>
<reference evidence="1" key="1">
    <citation type="submission" date="2022-07" db="EMBL/GenBank/DDBJ databases">
        <title>Genome analysis of Parmales, a sister group of diatoms, reveals the evolutionary specialization of diatoms from phago-mixotrophs to photoautotrophs.</title>
        <authorList>
            <person name="Ban H."/>
            <person name="Sato S."/>
            <person name="Yoshikawa S."/>
            <person name="Kazumasa Y."/>
            <person name="Nakamura Y."/>
            <person name="Ichinomiya M."/>
            <person name="Saitoh K."/>
            <person name="Sato N."/>
            <person name="Blanc-Mathieu R."/>
            <person name="Endo H."/>
            <person name="Kuwata A."/>
            <person name="Ogata H."/>
        </authorList>
    </citation>
    <scope>NUCLEOTIDE SEQUENCE</scope>
</reference>
<name>A0A9W7E4L4_9STRA</name>
<dbReference type="EMBL" id="BRXZ01001311">
    <property type="protein sequence ID" value="GMH67984.1"/>
    <property type="molecule type" value="Genomic_DNA"/>
</dbReference>
<proteinExistence type="predicted"/>
<protein>
    <submittedName>
        <fullName evidence="1">Uncharacterized protein</fullName>
    </submittedName>
</protein>